<evidence type="ECO:0000259" key="1">
    <source>
        <dbReference type="Pfam" id="PF08486"/>
    </source>
</evidence>
<dbReference type="InterPro" id="IPR013486">
    <property type="entry name" value="SpoIID/LytB"/>
</dbReference>
<dbReference type="InterPro" id="IPR013693">
    <property type="entry name" value="SpoIID/LytB_N"/>
</dbReference>
<dbReference type="NCBIfam" id="TIGR02870">
    <property type="entry name" value="spore_II_D"/>
    <property type="match status" value="1"/>
</dbReference>
<gene>
    <name evidence="2" type="ORF">SDC9_87192</name>
</gene>
<organism evidence="2">
    <name type="scientific">bioreactor metagenome</name>
    <dbReference type="NCBI Taxonomy" id="1076179"/>
    <lineage>
        <taxon>unclassified sequences</taxon>
        <taxon>metagenomes</taxon>
        <taxon>ecological metagenomes</taxon>
    </lineage>
</organism>
<protein>
    <recommendedName>
        <fullName evidence="1">Sporulation stage II protein D amidase enhancer LytB N-terminal domain-containing protein</fullName>
    </recommendedName>
</protein>
<dbReference type="AlphaFoldDB" id="A0A644ZJP6"/>
<dbReference type="GO" id="GO:0030435">
    <property type="term" value="P:sporulation resulting in formation of a cellular spore"/>
    <property type="evidence" value="ECO:0007669"/>
    <property type="project" value="InterPro"/>
</dbReference>
<proteinExistence type="predicted"/>
<dbReference type="EMBL" id="VSSQ01009041">
    <property type="protein sequence ID" value="MPM40548.1"/>
    <property type="molecule type" value="Genomic_DNA"/>
</dbReference>
<evidence type="ECO:0000313" key="2">
    <source>
        <dbReference type="EMBL" id="MPM40548.1"/>
    </source>
</evidence>
<dbReference type="InterPro" id="IPR014225">
    <property type="entry name" value="Spore_II_D_firmicutes"/>
</dbReference>
<reference evidence="2" key="1">
    <citation type="submission" date="2019-08" db="EMBL/GenBank/DDBJ databases">
        <authorList>
            <person name="Kucharzyk K."/>
            <person name="Murdoch R.W."/>
            <person name="Higgins S."/>
            <person name="Loffler F."/>
        </authorList>
    </citation>
    <scope>NUCLEOTIDE SEQUENCE</scope>
</reference>
<dbReference type="NCBIfam" id="TIGR02669">
    <property type="entry name" value="SpoIID_LytB"/>
    <property type="match status" value="1"/>
</dbReference>
<sequence>MRGFFSFLVIVYAISGIMPAMMLSGADYQTKSTQAAQVFAENGGGFDENTQITVADHKTGQVQSMSFLDYLEGVISAEMPAGFEPAALQAQAICARSYALYKIQLQEKYGQVYDSHHGAQVCTDSDHCAGFMNIAERKELWGDSFELYRQKIAKAIADTDGLVAIYQEEPICAVFHSTYTDKTEDSINVWGREVDYLKSVSNPGQDQSPRDNTAVEVTQEEYKNRIRKEYNEADFTGENLVEDMKKSDAGTVLSVKTGGVDITGGKMREIFGLPSSSFDISMEKDKVVFEVKGYGHGVGLNQYGAQYLAKQGYNCEEIIKWYFTGVEIKKYTSD</sequence>
<name>A0A644ZJP6_9ZZZZ</name>
<accession>A0A644ZJP6</accession>
<dbReference type="Pfam" id="PF08486">
    <property type="entry name" value="SpoIID"/>
    <property type="match status" value="1"/>
</dbReference>
<comment type="caution">
    <text evidence="2">The sequence shown here is derived from an EMBL/GenBank/DDBJ whole genome shotgun (WGS) entry which is preliminary data.</text>
</comment>
<feature type="domain" description="Sporulation stage II protein D amidase enhancer LytB N-terminal" evidence="1">
    <location>
        <begin position="56"/>
        <end position="166"/>
    </location>
</feature>